<dbReference type="InterPro" id="IPR013320">
    <property type="entry name" value="ConA-like_dom_sf"/>
</dbReference>
<organism evidence="8">
    <name type="scientific">hydrothermal vent metagenome</name>
    <dbReference type="NCBI Taxonomy" id="652676"/>
    <lineage>
        <taxon>unclassified sequences</taxon>
        <taxon>metagenomes</taxon>
        <taxon>ecological metagenomes</taxon>
    </lineage>
</organism>
<sequence length="1872" mass="201377">MKCVVSSLFGDDLSKYFNFFSGKIFSVFPGLILLLLLGSGPVQAKPDVTFVDQSNISNTNVAMTFAQVFSQGDIPAGSSVKVNVGGNPLLTQVDDKATHPDGSLRHAVITTRLPALGAGQSLAAELVTSNSVIEGEAVSAAEVLASSFDAVIELTLDGVVYTASARDALSDDNSRRWLEGPLVTEFTLKRSFTAGDGSIHPHLMARFDVRAYQGLGSVRVDAIVENNWIYVPDPSNFTYDARVLIGGAEVYSLTELTHYRRARWHKVFWWGSEQNVYVQHDTHYLQQTKAVPHYDPTLIAKESSLVQMGESVYSPMDNVDLQVYMPAAGGDPAIGPLPRWAALYLISGDVRAYRAVLANGDAGGSYSAHPRDQSTDYPVSIDDRPRLGNNSTGADKPPACTETGTGPETWTCRNPYTADSAHQPSIAYLPYLLTGDHFYLEELLFWATYNFTSMGYSTREEERGILKGQVRGQAWSLRTLGQAAYILPDAHPMKPYFTEKLANNRERLMAFYVDNPEANKLGVAHNYQSLDFIAKPWMDDFYTWSLAYLVELGFTDFLPVLEWKSKYPIGRMTSADNEYCWIFGAVYTHDLGPDTSAWGGNPDNWFQSLSEVYQATYENWKNDDGSRLLDQPCGSVEMAAWLSKKGDRRYVAREMYGHASSPFGYPANSQPAMAAMVDAEIPNSDLAWRRLSTSASRPDYSGSPQFAVSPRLLNPQDPRPDVNFSADRVTVQSGEQVTLTWQVTEADSCIASGAWAGSKTLSGTFDTDPINATTTYTLSCNGTGGDTARSVVISLNNPASPAINLSASPTSIVSGGTTTLSWSSSNADSCTASGAWSGGKETSGSQVVSPVSDSTYTLSCTGNGGSANTSFEVTVTPPPASPDDGKSGDKGGGGSWDWSLFLLGLVIVWRRLRERLLAKRRSPRLLLQGIAVACVIATAPAQASTPGLVLHWDFDAVTDKTISDLSGSGNHGKSKEIPELNPGKLGQAMTFDDVRRDKVALEITNFPTEELGFSVWVRSTDTNGGSTILSYRSSDRTSNLFKLANIHNLQVFVNGTHVRDTAVAVGDGQWHHLVVNWARRNGELAIYKNGIEVYRTVDMSRTQAISASGWLDAALNKRKWHEDWGGAYSGDMDELRIYNRLLSPDEITWLASATPLSDSQSPAAPSNLQAVAVSPQESYLRWDAPTDDHFVAGYRVYRDEVLVGTTGDTSFIDEGMTQGNIHNYTVVAFDGADNRSVASAEVVVQSPASGSVLDSLPPGHWYEIKDSSIWVQLGVKYRVMDPWSGGLYDSNRDRLVVWGGGHLDYDGNELYAFDFDSFRWLQLTQKTPQEQRIKSVDVYADGLPSSRHTYDGLQYIPTIDRLFSSGGSIWGSGGCSGGTWLYDFSAVPAESGWQNIEDDRGGCAMVSAYDSATGHVWYGMGSNLHEFDPLNLSAPWTKRSSTMVSHMYMTAAIDPNRRKFALLGGTGYGGFAKTVIYDITDPAAVTGGVAVTTGATEIEDSDAAGFEFDPVSDRFVAWDGGEQVYALASDTLEWSRMSPAATNLITPSRPADRGTYGRFRYMPSKNLFVVVNDMQQNVFVYKLSEGSGSARPFPSLNLTASSTTVGAGATVELTWSANNANSCIAEEGWTGNKALASSETVGPLSETTTFSLTCSSDVGDAVRSVVVTVSAAAPSVNLSATPASIVTGGSSTLNWSGSNVDSCTASGAWSGSKETSGSQVVTPVSNSTYTLSCTGNGGSASQSFDVTVTAAPIPTVTLSATPASIVVGGSTTLNWSGSNADSCTASGDWSGSKETSGSQLVSPDSSSTYTLSCTGNGGSANSSFEVTVTPPVSSNDETSDGGGGSWGWPLFLLGLVIVWRQMPTHKEAAVGR</sequence>
<dbReference type="SUPFAM" id="SSF49265">
    <property type="entry name" value="Fibronectin type III"/>
    <property type="match status" value="1"/>
</dbReference>
<accession>A0A3B0Z301</accession>
<dbReference type="PROSITE" id="PS50853">
    <property type="entry name" value="FN3"/>
    <property type="match status" value="1"/>
</dbReference>
<feature type="region of interest" description="Disordered" evidence="6">
    <location>
        <begin position="1784"/>
        <end position="1806"/>
    </location>
</feature>
<feature type="region of interest" description="Disordered" evidence="6">
    <location>
        <begin position="694"/>
        <end position="716"/>
    </location>
</feature>
<keyword evidence="5" id="KW-1015">Disulfide bond</keyword>
<protein>
    <recommendedName>
        <fullName evidence="7">Fibronectin type-III domain-containing protein</fullName>
    </recommendedName>
</protein>
<dbReference type="InterPro" id="IPR036116">
    <property type="entry name" value="FN3_sf"/>
</dbReference>
<dbReference type="SUPFAM" id="SSF49899">
    <property type="entry name" value="Concanavalin A-like lectins/glucanases"/>
    <property type="match status" value="1"/>
</dbReference>
<dbReference type="InterPro" id="IPR051360">
    <property type="entry name" value="Neuronal_Pentraxin_Related"/>
</dbReference>
<evidence type="ECO:0000256" key="4">
    <source>
        <dbReference type="ARBA" id="ARBA00022837"/>
    </source>
</evidence>
<feature type="region of interest" description="Disordered" evidence="6">
    <location>
        <begin position="867"/>
        <end position="891"/>
    </location>
</feature>
<dbReference type="SMART" id="SM00560">
    <property type="entry name" value="LamGL"/>
    <property type="match status" value="1"/>
</dbReference>
<proteinExistence type="predicted"/>
<dbReference type="Pfam" id="PF13385">
    <property type="entry name" value="Laminin_G_3"/>
    <property type="match status" value="1"/>
</dbReference>
<keyword evidence="2" id="KW-0479">Metal-binding</keyword>
<dbReference type="InterPro" id="IPR013783">
    <property type="entry name" value="Ig-like_fold"/>
</dbReference>
<name>A0A3B0Z301_9ZZZZ</name>
<evidence type="ECO:0000259" key="7">
    <source>
        <dbReference type="PROSITE" id="PS50853"/>
    </source>
</evidence>
<evidence type="ECO:0000256" key="3">
    <source>
        <dbReference type="ARBA" id="ARBA00022729"/>
    </source>
</evidence>
<dbReference type="EMBL" id="UOFP01000193">
    <property type="protein sequence ID" value="VAW87655.1"/>
    <property type="molecule type" value="Genomic_DNA"/>
</dbReference>
<gene>
    <name evidence="8" type="ORF">MNBD_GAMMA18-2252</name>
</gene>
<evidence type="ECO:0000256" key="6">
    <source>
        <dbReference type="SAM" id="MobiDB-lite"/>
    </source>
</evidence>
<dbReference type="CDD" id="cd00063">
    <property type="entry name" value="FN3"/>
    <property type="match status" value="1"/>
</dbReference>
<feature type="domain" description="Fibronectin type-III" evidence="7">
    <location>
        <begin position="1164"/>
        <end position="1249"/>
    </location>
</feature>
<feature type="compositionally biased region" description="Polar residues" evidence="6">
    <location>
        <begin position="694"/>
        <end position="706"/>
    </location>
</feature>
<evidence type="ECO:0000256" key="1">
    <source>
        <dbReference type="ARBA" id="ARBA00001913"/>
    </source>
</evidence>
<dbReference type="InterPro" id="IPR006558">
    <property type="entry name" value="LamG-like"/>
</dbReference>
<dbReference type="SMART" id="SM00060">
    <property type="entry name" value="FN3"/>
    <property type="match status" value="1"/>
</dbReference>
<feature type="region of interest" description="Disordered" evidence="6">
    <location>
        <begin position="362"/>
        <end position="406"/>
    </location>
</feature>
<dbReference type="Gene3D" id="2.60.120.200">
    <property type="match status" value="1"/>
</dbReference>
<keyword evidence="4" id="KW-0106">Calcium</keyword>
<evidence type="ECO:0000256" key="2">
    <source>
        <dbReference type="ARBA" id="ARBA00022723"/>
    </source>
</evidence>
<keyword evidence="3" id="KW-0732">Signal</keyword>
<dbReference type="PANTHER" id="PTHR19277">
    <property type="entry name" value="PENTRAXIN"/>
    <property type="match status" value="1"/>
</dbReference>
<evidence type="ECO:0000313" key="8">
    <source>
        <dbReference type="EMBL" id="VAW87655.1"/>
    </source>
</evidence>
<dbReference type="PANTHER" id="PTHR19277:SF125">
    <property type="entry name" value="B6"/>
    <property type="match status" value="1"/>
</dbReference>
<reference evidence="8" key="1">
    <citation type="submission" date="2018-06" db="EMBL/GenBank/DDBJ databases">
        <authorList>
            <person name="Zhirakovskaya E."/>
        </authorList>
    </citation>
    <scope>NUCLEOTIDE SEQUENCE</scope>
</reference>
<dbReference type="Gene3D" id="2.60.40.10">
    <property type="entry name" value="Immunoglobulins"/>
    <property type="match status" value="1"/>
</dbReference>
<evidence type="ECO:0000256" key="5">
    <source>
        <dbReference type="ARBA" id="ARBA00023157"/>
    </source>
</evidence>
<dbReference type="GO" id="GO:0046872">
    <property type="term" value="F:metal ion binding"/>
    <property type="evidence" value="ECO:0007669"/>
    <property type="project" value="UniProtKB-KW"/>
</dbReference>
<dbReference type="InterPro" id="IPR003961">
    <property type="entry name" value="FN3_dom"/>
</dbReference>
<comment type="cofactor">
    <cofactor evidence="1">
        <name>Ca(2+)</name>
        <dbReference type="ChEBI" id="CHEBI:29108"/>
    </cofactor>
</comment>